<evidence type="ECO:0000256" key="2">
    <source>
        <dbReference type="SAM" id="Phobius"/>
    </source>
</evidence>
<dbReference type="EMBL" id="MKIO01000020">
    <property type="protein sequence ID" value="OLP56976.1"/>
    <property type="molecule type" value="Genomic_DNA"/>
</dbReference>
<gene>
    <name evidence="3" type="ORF">BJF92_20920</name>
    <name evidence="4" type="ORF">BTR14_07060</name>
</gene>
<evidence type="ECO:0000313" key="3">
    <source>
        <dbReference type="EMBL" id="OLP56976.1"/>
    </source>
</evidence>
<name>A0A1Q9ANK9_9HYPH</name>
<keyword evidence="6" id="KW-1185">Reference proteome</keyword>
<evidence type="ECO:0000313" key="4">
    <source>
        <dbReference type="EMBL" id="OQP87176.1"/>
    </source>
</evidence>
<reference evidence="4 6" key="3">
    <citation type="journal article" date="2017" name="Antonie Van Leeuwenhoek">
        <title>Rhizobium rhizosphaerae sp. nov., a novel species isolated from rice rhizosphere.</title>
        <authorList>
            <person name="Zhao J.J."/>
            <person name="Zhang J."/>
            <person name="Zhang R.J."/>
            <person name="Zhang C.W."/>
            <person name="Yin H.Q."/>
            <person name="Zhang X.X."/>
        </authorList>
    </citation>
    <scope>NUCLEOTIDE SEQUENCE [LARGE SCALE GENOMIC DNA]</scope>
    <source>
        <strain evidence="4 6">RD15</strain>
    </source>
</reference>
<organism evidence="3 5">
    <name type="scientific">Xaviernesmea rhizosphaerae</name>
    <dbReference type="NCBI Taxonomy" id="1672749"/>
    <lineage>
        <taxon>Bacteria</taxon>
        <taxon>Pseudomonadati</taxon>
        <taxon>Pseudomonadota</taxon>
        <taxon>Alphaproteobacteria</taxon>
        <taxon>Hyphomicrobiales</taxon>
        <taxon>Rhizobiaceae</taxon>
        <taxon>Rhizobium/Agrobacterium group</taxon>
        <taxon>Xaviernesmea</taxon>
    </lineage>
</organism>
<evidence type="ECO:0000256" key="1">
    <source>
        <dbReference type="SAM" id="MobiDB-lite"/>
    </source>
</evidence>
<feature type="region of interest" description="Disordered" evidence="1">
    <location>
        <begin position="1"/>
        <end position="27"/>
    </location>
</feature>
<dbReference type="InterPro" id="IPR010406">
    <property type="entry name" value="DUF1003"/>
</dbReference>
<feature type="transmembrane region" description="Helical" evidence="2">
    <location>
        <begin position="96"/>
        <end position="117"/>
    </location>
</feature>
<dbReference type="Pfam" id="PF06210">
    <property type="entry name" value="DUF1003"/>
    <property type="match status" value="1"/>
</dbReference>
<keyword evidence="2" id="KW-0812">Transmembrane</keyword>
<dbReference type="Proteomes" id="UP000186143">
    <property type="component" value="Unassembled WGS sequence"/>
</dbReference>
<feature type="transmembrane region" description="Helical" evidence="2">
    <location>
        <begin position="67"/>
        <end position="90"/>
    </location>
</feature>
<comment type="caution">
    <text evidence="3">The sequence shown here is derived from an EMBL/GenBank/DDBJ whole genome shotgun (WGS) entry which is preliminary data.</text>
</comment>
<dbReference type="RefSeq" id="WP_075633330.1">
    <property type="nucleotide sequence ID" value="NZ_MKIO01000020.1"/>
</dbReference>
<sequence length="191" mass="20789">MTEEPARADHHRGKPAPSPTQNPEPALSPTLARNIAALIDRRRAVEAEASLQEKAAAAISRFAGSMVFVYIHLVLFGGWILLNLGLIPAIPAWDPTLVVLAMIASVEAIFLSTFVLINQNRMAAQDDARADLDLQVNLLNEHETTRLIAMVDAIARHLEVAPLPEPEIEEMTRDVAPDAVMDAIAAHQDGR</sequence>
<evidence type="ECO:0000313" key="6">
    <source>
        <dbReference type="Proteomes" id="UP000192652"/>
    </source>
</evidence>
<keyword evidence="2" id="KW-1133">Transmembrane helix</keyword>
<reference evidence="3 5" key="1">
    <citation type="submission" date="2016-09" db="EMBL/GenBank/DDBJ databases">
        <title>Rhizobium sp. nov., a novel species isolated from the rice rhizosphere.</title>
        <authorList>
            <person name="Zhao J."/>
            <person name="Zhang X."/>
        </authorList>
    </citation>
    <scope>NUCLEOTIDE SEQUENCE [LARGE SCALE GENOMIC DNA]</scope>
    <source>
        <strain evidence="3 5">MH17</strain>
    </source>
</reference>
<evidence type="ECO:0008006" key="7">
    <source>
        <dbReference type="Google" id="ProtNLM"/>
    </source>
</evidence>
<dbReference type="EMBL" id="MSPX01000004">
    <property type="protein sequence ID" value="OQP87176.1"/>
    <property type="molecule type" value="Genomic_DNA"/>
</dbReference>
<dbReference type="PANTHER" id="PTHR41386:SF1">
    <property type="entry name" value="MEMBRANE PROTEIN"/>
    <property type="match status" value="1"/>
</dbReference>
<accession>A0A1Q9ANK9</accession>
<dbReference type="STRING" id="1672749.BJF92_20920"/>
<dbReference type="PANTHER" id="PTHR41386">
    <property type="entry name" value="INTEGRAL MEMBRANE PROTEIN-RELATED"/>
    <property type="match status" value="1"/>
</dbReference>
<dbReference type="AlphaFoldDB" id="A0A1Q9ANK9"/>
<protein>
    <recommendedName>
        <fullName evidence="7">DUF1003 domain-containing protein</fullName>
    </recommendedName>
</protein>
<keyword evidence="2" id="KW-0472">Membrane</keyword>
<proteinExistence type="predicted"/>
<dbReference type="Proteomes" id="UP000192652">
    <property type="component" value="Unassembled WGS sequence"/>
</dbReference>
<reference evidence="4" key="2">
    <citation type="submission" date="2016-12" db="EMBL/GenBank/DDBJ databases">
        <authorList>
            <person name="Zhang X."/>
            <person name="Zhao J."/>
        </authorList>
    </citation>
    <scope>NUCLEOTIDE SEQUENCE</scope>
    <source>
        <strain evidence="4">RD15</strain>
    </source>
</reference>
<evidence type="ECO:0000313" key="5">
    <source>
        <dbReference type="Proteomes" id="UP000186143"/>
    </source>
</evidence>
<dbReference type="OrthoDB" id="9795736at2"/>